<keyword evidence="8" id="KW-1185">Reference proteome</keyword>
<accession>A0A8K0CLV4</accession>
<organism evidence="7 8">
    <name type="scientific">Ignelater luminosus</name>
    <name type="common">Cucubano</name>
    <name type="synonym">Pyrophorus luminosus</name>
    <dbReference type="NCBI Taxonomy" id="2038154"/>
    <lineage>
        <taxon>Eukaryota</taxon>
        <taxon>Metazoa</taxon>
        <taxon>Ecdysozoa</taxon>
        <taxon>Arthropoda</taxon>
        <taxon>Hexapoda</taxon>
        <taxon>Insecta</taxon>
        <taxon>Pterygota</taxon>
        <taxon>Neoptera</taxon>
        <taxon>Endopterygota</taxon>
        <taxon>Coleoptera</taxon>
        <taxon>Polyphaga</taxon>
        <taxon>Elateriformia</taxon>
        <taxon>Elateroidea</taxon>
        <taxon>Elateridae</taxon>
        <taxon>Agrypninae</taxon>
        <taxon>Pyrophorini</taxon>
        <taxon>Ignelater</taxon>
    </lineage>
</organism>
<feature type="domain" description="PARG catalytic Macro" evidence="5">
    <location>
        <begin position="201"/>
        <end position="345"/>
    </location>
</feature>
<feature type="region of interest" description="Disordered" evidence="4">
    <location>
        <begin position="366"/>
        <end position="407"/>
    </location>
</feature>
<dbReference type="GO" id="GO:0004649">
    <property type="term" value="F:poly(ADP-ribose) glycohydrolase activity"/>
    <property type="evidence" value="ECO:0007669"/>
    <property type="project" value="UniProtKB-EC"/>
</dbReference>
<dbReference type="OrthoDB" id="6154436at2759"/>
<proteinExistence type="inferred from homology"/>
<dbReference type="EMBL" id="VTPC01086308">
    <property type="protein sequence ID" value="KAF2886818.1"/>
    <property type="molecule type" value="Genomic_DNA"/>
</dbReference>
<dbReference type="Proteomes" id="UP000801492">
    <property type="component" value="Unassembled WGS sequence"/>
</dbReference>
<dbReference type="Pfam" id="PF05028">
    <property type="entry name" value="PARG_cat_C"/>
    <property type="match status" value="1"/>
</dbReference>
<dbReference type="EC" id="3.2.1.143" evidence="2"/>
<dbReference type="GO" id="GO:0006282">
    <property type="term" value="P:regulation of DNA repair"/>
    <property type="evidence" value="ECO:0007669"/>
    <property type="project" value="InterPro"/>
</dbReference>
<evidence type="ECO:0000313" key="7">
    <source>
        <dbReference type="EMBL" id="KAF2886818.1"/>
    </source>
</evidence>
<feature type="compositionally biased region" description="Polar residues" evidence="4">
    <location>
        <begin position="383"/>
        <end position="402"/>
    </location>
</feature>
<dbReference type="PANTHER" id="PTHR12837">
    <property type="entry name" value="POLY ADP-RIBOSE GLYCOHYDROLASE"/>
    <property type="match status" value="1"/>
</dbReference>
<gene>
    <name evidence="7" type="ORF">ILUMI_19355</name>
</gene>
<evidence type="ECO:0000256" key="3">
    <source>
        <dbReference type="ARBA" id="ARBA00022801"/>
    </source>
</evidence>
<evidence type="ECO:0000256" key="1">
    <source>
        <dbReference type="ARBA" id="ARBA00009545"/>
    </source>
</evidence>
<dbReference type="GO" id="GO:1990966">
    <property type="term" value="P:ATP generation from poly-ADP-D-ribose"/>
    <property type="evidence" value="ECO:0007669"/>
    <property type="project" value="TreeGrafter"/>
</dbReference>
<feature type="region of interest" description="Disordered" evidence="4">
    <location>
        <begin position="448"/>
        <end position="481"/>
    </location>
</feature>
<dbReference type="GO" id="GO:0005737">
    <property type="term" value="C:cytoplasm"/>
    <property type="evidence" value="ECO:0007669"/>
    <property type="project" value="TreeGrafter"/>
</dbReference>
<comment type="caution">
    <text evidence="7">The sequence shown here is derived from an EMBL/GenBank/DDBJ whole genome shotgun (WGS) entry which is preliminary data.</text>
</comment>
<reference evidence="7" key="1">
    <citation type="submission" date="2019-08" db="EMBL/GenBank/DDBJ databases">
        <title>The genome of the North American firefly Photinus pyralis.</title>
        <authorList>
            <consortium name="Photinus pyralis genome working group"/>
            <person name="Fallon T.R."/>
            <person name="Sander Lower S.E."/>
            <person name="Weng J.-K."/>
        </authorList>
    </citation>
    <scope>NUCLEOTIDE SEQUENCE</scope>
    <source>
        <strain evidence="7">TRF0915ILg1</strain>
        <tissue evidence="7">Whole body</tissue>
    </source>
</reference>
<comment type="similarity">
    <text evidence="1">Belongs to the poly(ADP-ribose) glycohydrolase family.</text>
</comment>
<evidence type="ECO:0000313" key="8">
    <source>
        <dbReference type="Proteomes" id="UP000801492"/>
    </source>
</evidence>
<dbReference type="GO" id="GO:0005634">
    <property type="term" value="C:nucleus"/>
    <property type="evidence" value="ECO:0007669"/>
    <property type="project" value="TreeGrafter"/>
</dbReference>
<protein>
    <recommendedName>
        <fullName evidence="2">poly(ADP-ribose) glycohydrolase</fullName>
        <ecNumber evidence="2">3.2.1.143</ecNumber>
    </recommendedName>
</protein>
<evidence type="ECO:0000256" key="2">
    <source>
        <dbReference type="ARBA" id="ARBA00012255"/>
    </source>
</evidence>
<dbReference type="GO" id="GO:0005975">
    <property type="term" value="P:carbohydrate metabolic process"/>
    <property type="evidence" value="ECO:0007669"/>
    <property type="project" value="InterPro"/>
</dbReference>
<dbReference type="Pfam" id="PF20811">
    <property type="entry name" value="PARG_cat_N"/>
    <property type="match status" value="1"/>
</dbReference>
<feature type="non-terminal residue" evidence="7">
    <location>
        <position position="1"/>
    </location>
</feature>
<dbReference type="InterPro" id="IPR007724">
    <property type="entry name" value="Poly_GlycHdrlase"/>
</dbReference>
<name>A0A8K0CLV4_IGNLU</name>
<dbReference type="GO" id="GO:0009225">
    <property type="term" value="P:nucleotide-sugar metabolic process"/>
    <property type="evidence" value="ECO:0007669"/>
    <property type="project" value="TreeGrafter"/>
</dbReference>
<dbReference type="PANTHER" id="PTHR12837:SF14">
    <property type="entry name" value="POLY(ADP-RIBOSE) GLYCOHYDROLASE"/>
    <property type="match status" value="1"/>
</dbReference>
<keyword evidence="3" id="KW-0378">Hydrolase</keyword>
<evidence type="ECO:0000259" key="5">
    <source>
        <dbReference type="Pfam" id="PF05028"/>
    </source>
</evidence>
<sequence>MALVMLPCELPWWNTVQNHLTKLSGTRNTIELIEGMQKIHELCNISLDPDEEDISDPELFVEFLNFLDNEMTSEERSNFLNNTLQNIVNRALNLRKWKPRNGLHFSLQQQPDSTELEYNFISSLIANAFFSTFPKRTDKSHPTLQNFNFTDFFKCLNTNSQKAKLRSILHYFDWLDSNDNSIGNIRITRQVMSSKEWLTIEDWLECTLPLCQLQIKHEGKLDRADEDSLQICFAGSKIGGRVLIDGKSQECINLVTFPEILPVLLHVEALEDNEILTIERARHISRITDPKNRACLEKIETPLQMTLCCVDAENYTQLPISQYEEDNILRELNKCLLAFQQNKPRINNEMISQTPCFRQRRLSPIGESVSSSIDPPESGIPMITQTSCSTNKSRSQSDNNSGIHDRLKVNLNVEKPFERKAQTQTEGMLNNRRGRFIVLGSSGECLPVKRKSSCESPPSSCSSSEEYHSAKTSLEGSGDEDYNKRYNVDLETPEKRYSFAQRLRDALRREKSDVTSSSESSYAVGISVAGSGLGDHEIKLRRGGSTGFMLKEELLDEAFLKDSLQQEQQWIDKFKTKQSALSKRDSNRSSEYSFSTEYSSELEEVYEQFSKWLNNPILETDKGTKRVLDQRDLAVVEFAGSLLKRTLSESFAGVPLTEGCENSTGSSTSDDSKKNKIILNARSLSLELARQKHRLAAQL</sequence>
<dbReference type="InterPro" id="IPR048362">
    <property type="entry name" value="PARG_helical"/>
</dbReference>
<feature type="compositionally biased region" description="Low complexity" evidence="4">
    <location>
        <begin position="454"/>
        <end position="464"/>
    </location>
</feature>
<feature type="domain" description="PARG helical" evidence="6">
    <location>
        <begin position="71"/>
        <end position="189"/>
    </location>
</feature>
<dbReference type="InterPro" id="IPR046372">
    <property type="entry name" value="PARG_cat_C"/>
</dbReference>
<dbReference type="AlphaFoldDB" id="A0A8K0CLV4"/>
<evidence type="ECO:0000259" key="6">
    <source>
        <dbReference type="Pfam" id="PF20811"/>
    </source>
</evidence>
<evidence type="ECO:0000256" key="4">
    <source>
        <dbReference type="SAM" id="MobiDB-lite"/>
    </source>
</evidence>